<dbReference type="Proteomes" id="UP000647172">
    <property type="component" value="Unassembled WGS sequence"/>
</dbReference>
<evidence type="ECO:0000259" key="1">
    <source>
        <dbReference type="Pfam" id="PF09995"/>
    </source>
</evidence>
<evidence type="ECO:0000313" key="3">
    <source>
        <dbReference type="Proteomes" id="UP000647172"/>
    </source>
</evidence>
<dbReference type="PANTHER" id="PTHR36151:SF3">
    <property type="entry name" value="ER-BOUND OXYGENASE MPAB_MPAB'_RUBBER OXYGENASE CATALYTIC DOMAIN-CONTAINING PROTEIN"/>
    <property type="match status" value="1"/>
</dbReference>
<dbReference type="GO" id="GO:0016491">
    <property type="term" value="F:oxidoreductase activity"/>
    <property type="evidence" value="ECO:0007669"/>
    <property type="project" value="InterPro"/>
</dbReference>
<dbReference type="InterPro" id="IPR018713">
    <property type="entry name" value="MPAB/Lcp_cat_dom"/>
</dbReference>
<dbReference type="AlphaFoldDB" id="A0A919JJ99"/>
<accession>A0A919JJ99</accession>
<sequence>MDSSPDMGLFGPESVTWKVHSEPIVTMGGLRSLYLQALHPRAVAAIAQNSGYKSDPWGRFNRTSEYVGTVLYGSTDEVERIASRIRRMHSRMTATDPRTGERFRIDEPELLRWVHVAEVESFLSTARRAGLKLTDAEVDTYYTEQLKAAELVGLDPATVPGTAAEVAAYYERMRPQLGITREAAETALFLTVPPLPDFWGNRALRLSLNFGPARWAYFGVAGTAVALLPPWARKMYGGLGLPTTDLSADLSVRGMRLLLAGLLAAAPEQYKMAPMRRAALERAGLA</sequence>
<organism evidence="2 3">
    <name type="scientific">Actinoplanes nipponensis</name>
    <dbReference type="NCBI Taxonomy" id="135950"/>
    <lineage>
        <taxon>Bacteria</taxon>
        <taxon>Bacillati</taxon>
        <taxon>Actinomycetota</taxon>
        <taxon>Actinomycetes</taxon>
        <taxon>Micromonosporales</taxon>
        <taxon>Micromonosporaceae</taxon>
        <taxon>Actinoplanes</taxon>
    </lineage>
</organism>
<dbReference type="PANTHER" id="PTHR36151">
    <property type="entry name" value="BLR2777 PROTEIN"/>
    <property type="match status" value="1"/>
</dbReference>
<dbReference type="EMBL" id="BOMQ01000046">
    <property type="protein sequence ID" value="GIE50236.1"/>
    <property type="molecule type" value="Genomic_DNA"/>
</dbReference>
<dbReference type="Pfam" id="PF09995">
    <property type="entry name" value="MPAB_Lcp_cat"/>
    <property type="match status" value="1"/>
</dbReference>
<comment type="caution">
    <text evidence="2">The sequence shown here is derived from an EMBL/GenBank/DDBJ whole genome shotgun (WGS) entry which is preliminary data.</text>
</comment>
<gene>
    <name evidence="2" type="ORF">Ani05nite_37700</name>
</gene>
<protein>
    <recommendedName>
        <fullName evidence="1">ER-bound oxygenase mpaB/mpaB'/Rubber oxygenase catalytic domain-containing protein</fullName>
    </recommendedName>
</protein>
<proteinExistence type="predicted"/>
<keyword evidence="3" id="KW-1185">Reference proteome</keyword>
<reference evidence="2" key="1">
    <citation type="submission" date="2021-01" db="EMBL/GenBank/DDBJ databases">
        <title>Whole genome shotgun sequence of Actinoplanes nipponensis NBRC 14063.</title>
        <authorList>
            <person name="Komaki H."/>
            <person name="Tamura T."/>
        </authorList>
    </citation>
    <scope>NUCLEOTIDE SEQUENCE</scope>
    <source>
        <strain evidence="2">NBRC 14063</strain>
    </source>
</reference>
<name>A0A919JJ99_9ACTN</name>
<evidence type="ECO:0000313" key="2">
    <source>
        <dbReference type="EMBL" id="GIE50236.1"/>
    </source>
</evidence>
<dbReference type="RefSeq" id="WP_203769947.1">
    <property type="nucleotide sequence ID" value="NZ_BAAAYJ010000007.1"/>
</dbReference>
<feature type="domain" description="ER-bound oxygenase mpaB/mpaB'/Rubber oxygenase catalytic" evidence="1">
    <location>
        <begin position="17"/>
        <end position="239"/>
    </location>
</feature>